<evidence type="ECO:0000313" key="2">
    <source>
        <dbReference type="EMBL" id="EEH59685.1"/>
    </source>
</evidence>
<protein>
    <submittedName>
        <fullName evidence="2">Predicted protein</fullName>
    </submittedName>
</protein>
<dbReference type="EMBL" id="GG663736">
    <property type="protein sequence ID" value="EEH59685.1"/>
    <property type="molecule type" value="Genomic_DNA"/>
</dbReference>
<dbReference type="PANTHER" id="PTHR15907">
    <property type="entry name" value="DUF614 FAMILY PROTEIN-RELATED"/>
    <property type="match status" value="1"/>
</dbReference>
<dbReference type="OrthoDB" id="1045822at2759"/>
<gene>
    <name evidence="2" type="ORF">MICPUCDRAFT_64161</name>
</gene>
<organism evidence="3">
    <name type="scientific">Micromonas pusilla (strain CCMP1545)</name>
    <name type="common">Picoplanktonic green alga</name>
    <dbReference type="NCBI Taxonomy" id="564608"/>
    <lineage>
        <taxon>Eukaryota</taxon>
        <taxon>Viridiplantae</taxon>
        <taxon>Chlorophyta</taxon>
        <taxon>Mamiellophyceae</taxon>
        <taxon>Mamiellales</taxon>
        <taxon>Mamiellaceae</taxon>
        <taxon>Micromonas</taxon>
    </lineage>
</organism>
<keyword evidence="1" id="KW-0812">Transmembrane</keyword>
<dbReference type="AlphaFoldDB" id="C1MK12"/>
<dbReference type="Pfam" id="PF04749">
    <property type="entry name" value="PLAC8"/>
    <property type="match status" value="1"/>
</dbReference>
<evidence type="ECO:0000256" key="1">
    <source>
        <dbReference type="SAM" id="Phobius"/>
    </source>
</evidence>
<sequence length="225" mass="25275">MVPPNPTNQPSVEVDVEPHYEWSDGLLNCCSDCGVCCMGTWCCGCRSALFASNVRAVGTESYDDAFIKFYCMASFVPGWLIPIADLSTISALIVSPVITLAHWGVSYYGMTRRQQLRKKYGIVGKPYCCCSCLSFFCDGDELKLDDFCIYHWCFPLALCQEQRHLKRHGVNMLGAPSLNNKLRRNYSRRYTPVSEGHELAEGVRDETQMPALQSAPKMTRSVDLI</sequence>
<proteinExistence type="predicted"/>
<accession>C1MK12</accession>
<keyword evidence="1" id="KW-0472">Membrane</keyword>
<keyword evidence="3" id="KW-1185">Reference proteome</keyword>
<name>C1MK12_MICPC</name>
<evidence type="ECO:0000313" key="3">
    <source>
        <dbReference type="Proteomes" id="UP000001876"/>
    </source>
</evidence>
<reference evidence="2 3" key="1">
    <citation type="journal article" date="2009" name="Science">
        <title>Green evolution and dynamic adaptations revealed by genomes of the marine picoeukaryotes Micromonas.</title>
        <authorList>
            <person name="Worden A.Z."/>
            <person name="Lee J.H."/>
            <person name="Mock T."/>
            <person name="Rouze P."/>
            <person name="Simmons M.P."/>
            <person name="Aerts A.L."/>
            <person name="Allen A.E."/>
            <person name="Cuvelier M.L."/>
            <person name="Derelle E."/>
            <person name="Everett M.V."/>
            <person name="Foulon E."/>
            <person name="Grimwood J."/>
            <person name="Gundlach H."/>
            <person name="Henrissat B."/>
            <person name="Napoli C."/>
            <person name="McDonald S.M."/>
            <person name="Parker M.S."/>
            <person name="Rombauts S."/>
            <person name="Salamov A."/>
            <person name="Von Dassow P."/>
            <person name="Badger J.H."/>
            <person name="Coutinho P.M."/>
            <person name="Demir E."/>
            <person name="Dubchak I."/>
            <person name="Gentemann C."/>
            <person name="Eikrem W."/>
            <person name="Gready J.E."/>
            <person name="John U."/>
            <person name="Lanier W."/>
            <person name="Lindquist E.A."/>
            <person name="Lucas S."/>
            <person name="Mayer K.F."/>
            <person name="Moreau H."/>
            <person name="Not F."/>
            <person name="Otillar R."/>
            <person name="Panaud O."/>
            <person name="Pangilinan J."/>
            <person name="Paulsen I."/>
            <person name="Piegu B."/>
            <person name="Poliakov A."/>
            <person name="Robbens S."/>
            <person name="Schmutz J."/>
            <person name="Toulza E."/>
            <person name="Wyss T."/>
            <person name="Zelensky A."/>
            <person name="Zhou K."/>
            <person name="Armbrust E.V."/>
            <person name="Bhattacharya D."/>
            <person name="Goodenough U.W."/>
            <person name="Van de Peer Y."/>
            <person name="Grigoriev I.V."/>
        </authorList>
    </citation>
    <scope>NUCLEOTIDE SEQUENCE [LARGE SCALE GENOMIC DNA]</scope>
    <source>
        <strain evidence="2 3">CCMP1545</strain>
    </source>
</reference>
<dbReference type="InterPro" id="IPR006461">
    <property type="entry name" value="PLAC_motif_containing"/>
</dbReference>
<feature type="transmembrane region" description="Helical" evidence="1">
    <location>
        <begin position="65"/>
        <end position="83"/>
    </location>
</feature>
<feature type="transmembrane region" description="Helical" evidence="1">
    <location>
        <begin position="89"/>
        <end position="110"/>
    </location>
</feature>
<dbReference type="GeneID" id="9681660"/>
<dbReference type="Proteomes" id="UP000001876">
    <property type="component" value="Unassembled WGS sequence"/>
</dbReference>
<dbReference type="NCBIfam" id="TIGR01571">
    <property type="entry name" value="A_thal_Cys_rich"/>
    <property type="match status" value="1"/>
</dbReference>
<dbReference type="KEGG" id="mpp:MICPUCDRAFT_64161"/>
<dbReference type="RefSeq" id="XP_003056309.1">
    <property type="nucleotide sequence ID" value="XM_003056263.1"/>
</dbReference>
<keyword evidence="1" id="KW-1133">Transmembrane helix</keyword>